<reference evidence="1 2" key="1">
    <citation type="journal article" date="2020" name="Mol. Biol. Evol.">
        <title>Distinct Expression and Methylation Patterns for Genes with Different Fates following a Single Whole-Genome Duplication in Flowering Plants.</title>
        <authorList>
            <person name="Shi T."/>
            <person name="Rahmani R.S."/>
            <person name="Gugger P.F."/>
            <person name="Wang M."/>
            <person name="Li H."/>
            <person name="Zhang Y."/>
            <person name="Li Z."/>
            <person name="Wang Q."/>
            <person name="Van de Peer Y."/>
            <person name="Marchal K."/>
            <person name="Chen J."/>
        </authorList>
    </citation>
    <scope>NUCLEOTIDE SEQUENCE [LARGE SCALE GENOMIC DNA]</scope>
    <source>
        <tissue evidence="1">Leaf</tissue>
    </source>
</reference>
<dbReference type="Proteomes" id="UP000607653">
    <property type="component" value="Unassembled WGS sequence"/>
</dbReference>
<gene>
    <name evidence="1" type="ORF">HUJ06_012754</name>
</gene>
<protein>
    <submittedName>
        <fullName evidence="1">Uncharacterized protein</fullName>
    </submittedName>
</protein>
<dbReference type="AlphaFoldDB" id="A0A822YP71"/>
<accession>A0A822YP71</accession>
<proteinExistence type="predicted"/>
<sequence>MTESKTFKKTAISLASIQTSLDKEESFPLKKRTKAISPVVLTIGAHPNHPTLVQMAGMRDFLHQPICKGQSMSRVIYLSFKDTSISPFVCGIATMVASRATMVASRATIVMGKITGDN</sequence>
<organism evidence="1 2">
    <name type="scientific">Nelumbo nucifera</name>
    <name type="common">Sacred lotus</name>
    <dbReference type="NCBI Taxonomy" id="4432"/>
    <lineage>
        <taxon>Eukaryota</taxon>
        <taxon>Viridiplantae</taxon>
        <taxon>Streptophyta</taxon>
        <taxon>Embryophyta</taxon>
        <taxon>Tracheophyta</taxon>
        <taxon>Spermatophyta</taxon>
        <taxon>Magnoliopsida</taxon>
        <taxon>Proteales</taxon>
        <taxon>Nelumbonaceae</taxon>
        <taxon>Nelumbo</taxon>
    </lineage>
</organism>
<comment type="caution">
    <text evidence="1">The sequence shown here is derived from an EMBL/GenBank/DDBJ whole genome shotgun (WGS) entry which is preliminary data.</text>
</comment>
<keyword evidence="2" id="KW-1185">Reference proteome</keyword>
<name>A0A822YP71_NELNU</name>
<dbReference type="EMBL" id="DUZY01000003">
    <property type="protein sequence ID" value="DAD33903.1"/>
    <property type="molecule type" value="Genomic_DNA"/>
</dbReference>
<evidence type="ECO:0000313" key="2">
    <source>
        <dbReference type="Proteomes" id="UP000607653"/>
    </source>
</evidence>
<evidence type="ECO:0000313" key="1">
    <source>
        <dbReference type="EMBL" id="DAD33903.1"/>
    </source>
</evidence>